<dbReference type="InterPro" id="IPR036388">
    <property type="entry name" value="WH-like_DNA-bd_sf"/>
</dbReference>
<dbReference type="InterPro" id="IPR019888">
    <property type="entry name" value="Tscrpt_reg_AsnC-like"/>
</dbReference>
<dbReference type="InterPro" id="IPR000485">
    <property type="entry name" value="AsnC-type_HTH_dom"/>
</dbReference>
<accession>A0ABN2LG10</accession>
<evidence type="ECO:0000256" key="1">
    <source>
        <dbReference type="ARBA" id="ARBA00023015"/>
    </source>
</evidence>
<proteinExistence type="predicted"/>
<dbReference type="InterPro" id="IPR019887">
    <property type="entry name" value="Tscrpt_reg_AsnC/Lrp_C"/>
</dbReference>
<keyword evidence="1" id="KW-0805">Transcription regulation</keyword>
<organism evidence="5 6">
    <name type="scientific">Leucobacter iarius</name>
    <dbReference type="NCBI Taxonomy" id="333963"/>
    <lineage>
        <taxon>Bacteria</taxon>
        <taxon>Bacillati</taxon>
        <taxon>Actinomycetota</taxon>
        <taxon>Actinomycetes</taxon>
        <taxon>Micrococcales</taxon>
        <taxon>Microbacteriaceae</taxon>
        <taxon>Leucobacter</taxon>
    </lineage>
</organism>
<dbReference type="PRINTS" id="PR00033">
    <property type="entry name" value="HTHASNC"/>
</dbReference>
<protein>
    <recommendedName>
        <fullName evidence="4">HTH asnC-type domain-containing protein</fullName>
    </recommendedName>
</protein>
<name>A0ABN2LG10_9MICO</name>
<dbReference type="Pfam" id="PF01037">
    <property type="entry name" value="AsnC_trans_reg"/>
    <property type="match status" value="1"/>
</dbReference>
<dbReference type="InterPro" id="IPR019885">
    <property type="entry name" value="Tscrpt_reg_HTH_AsnC-type_CS"/>
</dbReference>
<evidence type="ECO:0000256" key="3">
    <source>
        <dbReference type="ARBA" id="ARBA00023163"/>
    </source>
</evidence>
<dbReference type="CDD" id="cd00090">
    <property type="entry name" value="HTH_ARSR"/>
    <property type="match status" value="1"/>
</dbReference>
<dbReference type="SMART" id="SM00344">
    <property type="entry name" value="HTH_ASNC"/>
    <property type="match status" value="1"/>
</dbReference>
<dbReference type="PANTHER" id="PTHR30154:SF34">
    <property type="entry name" value="TRANSCRIPTIONAL REGULATOR AZLB"/>
    <property type="match status" value="1"/>
</dbReference>
<sequence length="205" mass="22444">MSGSGVPSGAPRILRVAPRHAERTCGIPSIFPNSLRIPLRFRPRSAKIETVSSKRTSLALDATSKAIIEQLQIDGRRSYAEIGKAVGLSEAAVRQRVQKLTDAGVMQIVAVTDPMRIGFSRLAMIGIRVSGDTRVVADHLADLPEVSYLILSAGSFDLMAEVVCEDDDGLIEFLNQKIRTLDGVASTETFVYLQLKKQKYDWGTR</sequence>
<dbReference type="PANTHER" id="PTHR30154">
    <property type="entry name" value="LEUCINE-RESPONSIVE REGULATORY PROTEIN"/>
    <property type="match status" value="1"/>
</dbReference>
<dbReference type="PROSITE" id="PS50956">
    <property type="entry name" value="HTH_ASNC_2"/>
    <property type="match status" value="1"/>
</dbReference>
<keyword evidence="6" id="KW-1185">Reference proteome</keyword>
<reference evidence="5 6" key="1">
    <citation type="journal article" date="2019" name="Int. J. Syst. Evol. Microbiol.">
        <title>The Global Catalogue of Microorganisms (GCM) 10K type strain sequencing project: providing services to taxonomists for standard genome sequencing and annotation.</title>
        <authorList>
            <consortium name="The Broad Institute Genomics Platform"/>
            <consortium name="The Broad Institute Genome Sequencing Center for Infectious Disease"/>
            <person name="Wu L."/>
            <person name="Ma J."/>
        </authorList>
    </citation>
    <scope>NUCLEOTIDE SEQUENCE [LARGE SCALE GENOMIC DNA]</scope>
    <source>
        <strain evidence="5 6">JCM 14736</strain>
    </source>
</reference>
<gene>
    <name evidence="5" type="ORF">GCM10009768_15390</name>
</gene>
<keyword evidence="3" id="KW-0804">Transcription</keyword>
<dbReference type="InterPro" id="IPR011008">
    <property type="entry name" value="Dimeric_a/b-barrel"/>
</dbReference>
<keyword evidence="2" id="KW-0238">DNA-binding</keyword>
<dbReference type="EMBL" id="BAAAOB010000001">
    <property type="protein sequence ID" value="GAA1787353.1"/>
    <property type="molecule type" value="Genomic_DNA"/>
</dbReference>
<dbReference type="SUPFAM" id="SSF54909">
    <property type="entry name" value="Dimeric alpha+beta barrel"/>
    <property type="match status" value="1"/>
</dbReference>
<feature type="domain" description="HTH asnC-type" evidence="4">
    <location>
        <begin position="60"/>
        <end position="120"/>
    </location>
</feature>
<evidence type="ECO:0000313" key="5">
    <source>
        <dbReference type="EMBL" id="GAA1787353.1"/>
    </source>
</evidence>
<dbReference type="PROSITE" id="PS00519">
    <property type="entry name" value="HTH_ASNC_1"/>
    <property type="match status" value="1"/>
</dbReference>
<dbReference type="InterPro" id="IPR011991">
    <property type="entry name" value="ArsR-like_HTH"/>
</dbReference>
<comment type="caution">
    <text evidence="5">The sequence shown here is derived from an EMBL/GenBank/DDBJ whole genome shotgun (WGS) entry which is preliminary data.</text>
</comment>
<dbReference type="Gene3D" id="3.30.70.920">
    <property type="match status" value="1"/>
</dbReference>
<dbReference type="InterPro" id="IPR036390">
    <property type="entry name" value="WH_DNA-bd_sf"/>
</dbReference>
<evidence type="ECO:0000259" key="4">
    <source>
        <dbReference type="PROSITE" id="PS50956"/>
    </source>
</evidence>
<evidence type="ECO:0000313" key="6">
    <source>
        <dbReference type="Proteomes" id="UP001500851"/>
    </source>
</evidence>
<dbReference type="Gene3D" id="1.10.10.10">
    <property type="entry name" value="Winged helix-like DNA-binding domain superfamily/Winged helix DNA-binding domain"/>
    <property type="match status" value="1"/>
</dbReference>
<dbReference type="Pfam" id="PF13404">
    <property type="entry name" value="HTH_AsnC-type"/>
    <property type="match status" value="1"/>
</dbReference>
<dbReference type="Proteomes" id="UP001500851">
    <property type="component" value="Unassembled WGS sequence"/>
</dbReference>
<evidence type="ECO:0000256" key="2">
    <source>
        <dbReference type="ARBA" id="ARBA00023125"/>
    </source>
</evidence>
<dbReference type="SUPFAM" id="SSF46785">
    <property type="entry name" value="Winged helix' DNA-binding domain"/>
    <property type="match status" value="1"/>
</dbReference>